<protein>
    <submittedName>
        <fullName evidence="3">Amino acid racemase</fullName>
        <ecNumber evidence="3">5.1.1.-</ecNumber>
    </submittedName>
</protein>
<comment type="similarity">
    <text evidence="1">Belongs to the aspartate/glutamate racemases family.</text>
</comment>
<dbReference type="PANTHER" id="PTHR21198:SF7">
    <property type="entry name" value="ASPARTATE-GLUTAMATE RACEMASE FAMILY"/>
    <property type="match status" value="1"/>
</dbReference>
<dbReference type="Proteomes" id="UP000468581">
    <property type="component" value="Unassembled WGS sequence"/>
</dbReference>
<sequence length="231" mass="25544">MKTIGLIGGMSWESSKMYYEFINKRIQELLGDSYSGKSIMITVNFAEIEKLTFAGNWQGIGEIVKEAAQNLEKAGADMILLCTNAIHLVSNAISDNTSVPFLHIADVTAQEINKKGLKKVGLLGTSFVMEEEFYKNRISEKHGIEVIVPEAPDREVVHRMVYDELVKGIFTETSKQECLRIINLLKAQGAEGIIMGCTELPILLPGSEMDIPSFDTSKIHAYVAVDMALKA</sequence>
<keyword evidence="4" id="KW-1185">Reference proteome</keyword>
<dbReference type="SUPFAM" id="SSF53681">
    <property type="entry name" value="Aspartate/glutamate racemase"/>
    <property type="match status" value="2"/>
</dbReference>
<dbReference type="InterPro" id="IPR033134">
    <property type="entry name" value="Asp/Glu_racemase_AS_2"/>
</dbReference>
<reference evidence="3 4" key="1">
    <citation type="submission" date="2020-01" db="EMBL/GenBank/DDBJ databases">
        <title>Leptobacterium flavescens.</title>
        <authorList>
            <person name="Wang G."/>
        </authorList>
    </citation>
    <scope>NUCLEOTIDE SEQUENCE [LARGE SCALE GENOMIC DNA]</scope>
    <source>
        <strain evidence="3 4">KCTC 22160</strain>
    </source>
</reference>
<dbReference type="NCBIfam" id="TIGR00035">
    <property type="entry name" value="asp_race"/>
    <property type="match status" value="1"/>
</dbReference>
<dbReference type="Gene3D" id="3.40.50.1860">
    <property type="match status" value="2"/>
</dbReference>
<dbReference type="AlphaFoldDB" id="A0A6P0UJU2"/>
<name>A0A6P0UJU2_9FLAO</name>
<gene>
    <name evidence="3" type="ORF">GWK08_09015</name>
</gene>
<dbReference type="InterPro" id="IPR004380">
    <property type="entry name" value="Asp_race"/>
</dbReference>
<dbReference type="InterPro" id="IPR015942">
    <property type="entry name" value="Asp/Glu/hydantoin_racemase"/>
</dbReference>
<evidence type="ECO:0000256" key="2">
    <source>
        <dbReference type="ARBA" id="ARBA00023235"/>
    </source>
</evidence>
<accession>A0A6P0UJU2</accession>
<evidence type="ECO:0000256" key="1">
    <source>
        <dbReference type="ARBA" id="ARBA00007847"/>
    </source>
</evidence>
<dbReference type="PROSITE" id="PS00924">
    <property type="entry name" value="ASP_GLU_RACEMASE_2"/>
    <property type="match status" value="1"/>
</dbReference>
<comment type="caution">
    <text evidence="3">The sequence shown here is derived from an EMBL/GenBank/DDBJ whole genome shotgun (WGS) entry which is preliminary data.</text>
</comment>
<dbReference type="PANTHER" id="PTHR21198">
    <property type="entry name" value="GLUTAMATE RACEMASE"/>
    <property type="match status" value="1"/>
</dbReference>
<dbReference type="EC" id="5.1.1.-" evidence="3"/>
<proteinExistence type="inferred from homology"/>
<dbReference type="GO" id="GO:0047661">
    <property type="term" value="F:amino-acid racemase activity"/>
    <property type="evidence" value="ECO:0007669"/>
    <property type="project" value="InterPro"/>
</dbReference>
<organism evidence="3 4">
    <name type="scientific">Leptobacterium flavescens</name>
    <dbReference type="NCBI Taxonomy" id="472055"/>
    <lineage>
        <taxon>Bacteria</taxon>
        <taxon>Pseudomonadati</taxon>
        <taxon>Bacteroidota</taxon>
        <taxon>Flavobacteriia</taxon>
        <taxon>Flavobacteriales</taxon>
        <taxon>Flavobacteriaceae</taxon>
        <taxon>Leptobacterium</taxon>
    </lineage>
</organism>
<dbReference type="EMBL" id="JAABOO010000002">
    <property type="protein sequence ID" value="NER13575.1"/>
    <property type="molecule type" value="Genomic_DNA"/>
</dbReference>
<dbReference type="RefSeq" id="WP_163606612.1">
    <property type="nucleotide sequence ID" value="NZ_JAABOO010000002.1"/>
</dbReference>
<evidence type="ECO:0000313" key="3">
    <source>
        <dbReference type="EMBL" id="NER13575.1"/>
    </source>
</evidence>
<keyword evidence="2 3" id="KW-0413">Isomerase</keyword>
<evidence type="ECO:0000313" key="4">
    <source>
        <dbReference type="Proteomes" id="UP000468581"/>
    </source>
</evidence>
<dbReference type="Pfam" id="PF01177">
    <property type="entry name" value="Asp_Glu_race"/>
    <property type="match status" value="1"/>
</dbReference>
<dbReference type="InterPro" id="IPR001920">
    <property type="entry name" value="Asp/Glu_race"/>
</dbReference>